<dbReference type="OrthoDB" id="7801464at2"/>
<dbReference type="SUPFAM" id="SSF56935">
    <property type="entry name" value="Porins"/>
    <property type="match status" value="1"/>
</dbReference>
<accession>A0A366X166</accession>
<evidence type="ECO:0008006" key="4">
    <source>
        <dbReference type="Google" id="ProtNLM"/>
    </source>
</evidence>
<keyword evidence="1" id="KW-0732">Signal</keyword>
<comment type="caution">
    <text evidence="2">The sequence shown here is derived from an EMBL/GenBank/DDBJ whole genome shotgun (WGS) entry which is preliminary data.</text>
</comment>
<dbReference type="InterPro" id="IPR023614">
    <property type="entry name" value="Porin_dom_sf"/>
</dbReference>
<dbReference type="AlphaFoldDB" id="A0A366X166"/>
<evidence type="ECO:0000313" key="3">
    <source>
        <dbReference type="Proteomes" id="UP000252706"/>
    </source>
</evidence>
<feature type="chain" id="PRO_5017057442" description="Porin" evidence="1">
    <location>
        <begin position="23"/>
        <end position="336"/>
    </location>
</feature>
<evidence type="ECO:0000313" key="2">
    <source>
        <dbReference type="EMBL" id="RBW54443.1"/>
    </source>
</evidence>
<evidence type="ECO:0000256" key="1">
    <source>
        <dbReference type="SAM" id="SignalP"/>
    </source>
</evidence>
<dbReference type="GO" id="GO:0016020">
    <property type="term" value="C:membrane"/>
    <property type="evidence" value="ECO:0007669"/>
    <property type="project" value="InterPro"/>
</dbReference>
<protein>
    <recommendedName>
        <fullName evidence="4">Porin</fullName>
    </recommendedName>
</protein>
<dbReference type="EMBL" id="QOCE01000031">
    <property type="protein sequence ID" value="RBW54443.1"/>
    <property type="molecule type" value="Genomic_DNA"/>
</dbReference>
<reference evidence="2 3" key="1">
    <citation type="submission" date="2018-07" db="EMBL/GenBank/DDBJ databases">
        <title>Modular assembly of carbohydrate-degrading microbial communities in the ocean.</title>
        <authorList>
            <person name="Enke T.N."/>
            <person name="Datta M.S."/>
            <person name="Schwartzman J.A."/>
            <person name="Cermak N."/>
            <person name="Schmitz D.A."/>
            <person name="Barrere J."/>
            <person name="Cordero O.X."/>
        </authorList>
    </citation>
    <scope>NUCLEOTIDE SEQUENCE [LARGE SCALE GENOMIC DNA]</scope>
    <source>
        <strain evidence="2 3">C3M10</strain>
    </source>
</reference>
<proteinExistence type="predicted"/>
<feature type="signal peptide" evidence="1">
    <location>
        <begin position="1"/>
        <end position="22"/>
    </location>
</feature>
<dbReference type="Gene3D" id="2.40.160.10">
    <property type="entry name" value="Porin"/>
    <property type="match status" value="1"/>
</dbReference>
<dbReference type="GO" id="GO:0015288">
    <property type="term" value="F:porin activity"/>
    <property type="evidence" value="ECO:0007669"/>
    <property type="project" value="InterPro"/>
</dbReference>
<organism evidence="2 3">
    <name type="scientific">Phaeobacter gallaeciensis</name>
    <dbReference type="NCBI Taxonomy" id="60890"/>
    <lineage>
        <taxon>Bacteria</taxon>
        <taxon>Pseudomonadati</taxon>
        <taxon>Pseudomonadota</taxon>
        <taxon>Alphaproteobacteria</taxon>
        <taxon>Rhodobacterales</taxon>
        <taxon>Roseobacteraceae</taxon>
        <taxon>Phaeobacter</taxon>
    </lineage>
</organism>
<dbReference type="RefSeq" id="WP_113823578.1">
    <property type="nucleotide sequence ID" value="NZ_QOCE01000031.1"/>
</dbReference>
<dbReference type="Proteomes" id="UP000252706">
    <property type="component" value="Unassembled WGS sequence"/>
</dbReference>
<gene>
    <name evidence="2" type="ORF">DS909_11380</name>
</gene>
<sequence>MNTKLIAALVCAAPFVATAAQAQEFTWEGSLEFTHDNTFKSDDPTKEFGATGATLDLSAAYQFNETFGVFGALTGENLNDATPADKHFTDWGLYVKELGFTISTQHATFAVGKVSPVFGIAWDATAGYFASDLAEDYELTEQLGGLAEVELGDAGALHFGLFFADDTALSKSVGFRRPQNTTAAGGAGNTGKLNNGSVTWVKGFNDTEVRLGVRRLSAGIGDVKDETGVVASVQHSFANLPLDAFAEFAQFEGFEGTADKATYATLNAAYAIGEVTLSGTYALRDITNREKTEVLSIGAEYEFGERYLIGAALAQVKEGAVTDQVLGVNFEIALGS</sequence>
<name>A0A366X166_9RHOB</name>